<dbReference type="AlphaFoldDB" id="E6SMR6"/>
<evidence type="ECO:0000313" key="5">
    <source>
        <dbReference type="Proteomes" id="UP000008915"/>
    </source>
</evidence>
<dbReference type="Pfam" id="PF22747">
    <property type="entry name" value="Zn_ribbon_DUF2089"/>
    <property type="match status" value="1"/>
</dbReference>
<dbReference type="KEGG" id="tmr:Tmar_1445"/>
<evidence type="ECO:0000259" key="3">
    <source>
        <dbReference type="Pfam" id="PF22747"/>
    </source>
</evidence>
<proteinExistence type="predicted"/>
<feature type="compositionally biased region" description="Basic and acidic residues" evidence="1">
    <location>
        <begin position="135"/>
        <end position="160"/>
    </location>
</feature>
<keyword evidence="5" id="KW-1185">Reference proteome</keyword>
<feature type="region of interest" description="Disordered" evidence="1">
    <location>
        <begin position="131"/>
        <end position="160"/>
    </location>
</feature>
<organism evidence="4 5">
    <name type="scientific">Thermaerobacter marianensis (strain ATCC 700841 / DSM 12885 / JCM 10246 / 7p75a)</name>
    <dbReference type="NCBI Taxonomy" id="644966"/>
    <lineage>
        <taxon>Bacteria</taxon>
        <taxon>Bacillati</taxon>
        <taxon>Bacillota</taxon>
        <taxon>Clostridia</taxon>
        <taxon>Eubacteriales</taxon>
        <taxon>Clostridiales Family XVII. Incertae Sedis</taxon>
        <taxon>Thermaerobacter</taxon>
    </lineage>
</organism>
<reference evidence="4 5" key="1">
    <citation type="journal article" date="2010" name="Stand. Genomic Sci.">
        <title>Complete genome sequence of Thermaerobacter marianensis type strain (7p75a).</title>
        <authorList>
            <person name="Han C."/>
            <person name="Gu W."/>
            <person name="Zhang X."/>
            <person name="Lapidus A."/>
            <person name="Nolan M."/>
            <person name="Copeland A."/>
            <person name="Lucas S."/>
            <person name="Del Rio T.G."/>
            <person name="Tice H."/>
            <person name="Cheng J.F."/>
            <person name="Tapia R."/>
            <person name="Goodwin L."/>
            <person name="Pitluck S."/>
            <person name="Pagani I."/>
            <person name="Ivanova N."/>
            <person name="Mavromatis K."/>
            <person name="Mikhailova N."/>
            <person name="Pati A."/>
            <person name="Chen A."/>
            <person name="Palaniappan K."/>
            <person name="Land M."/>
            <person name="Hauser L."/>
            <person name="Chang Y.J."/>
            <person name="Jeffries C.D."/>
            <person name="Schneider S."/>
            <person name="Rohde M."/>
            <person name="Goker M."/>
            <person name="Pukall R."/>
            <person name="Woyke T."/>
            <person name="Bristow J."/>
            <person name="Eisen J.A."/>
            <person name="Markowitz V."/>
            <person name="Hugenholtz P."/>
            <person name="Kyrpides N.C."/>
            <person name="Klenk H.P."/>
            <person name="Detter J.C."/>
        </authorList>
    </citation>
    <scope>NUCLEOTIDE SEQUENCE [LARGE SCALE GENOMIC DNA]</scope>
    <source>
        <strain evidence="5">ATCC 700841 / DSM 12885 / JCM 10246 / 7p75a</strain>
    </source>
</reference>
<feature type="domain" description="DUF2089" evidence="3">
    <location>
        <begin position="11"/>
        <end position="42"/>
    </location>
</feature>
<accession>E6SMR6</accession>
<protein>
    <recommendedName>
        <fullName evidence="6">DUF2089 domain-containing protein</fullName>
    </recommendedName>
</protein>
<name>E6SMR6_THEM7</name>
<dbReference type="Proteomes" id="UP000008915">
    <property type="component" value="Chromosome"/>
</dbReference>
<evidence type="ECO:0000259" key="2">
    <source>
        <dbReference type="Pfam" id="PF09862"/>
    </source>
</evidence>
<evidence type="ECO:0000256" key="1">
    <source>
        <dbReference type="SAM" id="MobiDB-lite"/>
    </source>
</evidence>
<gene>
    <name evidence="4" type="ordered locus">Tmar_1445</name>
</gene>
<reference evidence="5" key="2">
    <citation type="journal article" date="2010" name="Stand. Genomic Sci.">
        <title>Complete genome sequence of Thermaerobacter marianensis type strain (7p75aT).</title>
        <authorList>
            <person name="Han C."/>
            <person name="Gu W."/>
            <person name="Zhang X."/>
            <person name="Lapidus A."/>
            <person name="Nolan M."/>
            <person name="Copeland A."/>
            <person name="Lucas S."/>
            <person name="Glavina Del Rio T."/>
            <person name="Tice H."/>
            <person name="Cheng J."/>
            <person name="Tapia R."/>
            <person name="Goodwin L."/>
            <person name="Pitluck S."/>
            <person name="Pagani I."/>
            <person name="Ivanova N."/>
            <person name="Mavromatis K."/>
            <person name="Mikhailova N."/>
            <person name="Pati A."/>
            <person name="Chen A."/>
            <person name="Palaniappan K."/>
            <person name="Land M."/>
            <person name="Hauser L."/>
            <person name="Chang Y."/>
            <person name="Jeffries C."/>
            <person name="Schneider S."/>
            <person name="Rohde M."/>
            <person name="Goker M."/>
            <person name="Pukall R."/>
            <person name="Woyke T."/>
            <person name="Bristow J."/>
            <person name="Eisen J."/>
            <person name="Markowitz V."/>
            <person name="Hugenholtz P."/>
            <person name="Kyrpides N."/>
            <person name="Klenk H."/>
            <person name="Detter J."/>
        </authorList>
    </citation>
    <scope>NUCLEOTIDE SEQUENCE [LARGE SCALE GENOMIC DNA]</scope>
    <source>
        <strain evidence="5">ATCC 700841 / DSM 12885 / JCM 10246 / 7p75a</strain>
    </source>
</reference>
<dbReference type="InterPro" id="IPR018658">
    <property type="entry name" value="DUF2089"/>
</dbReference>
<feature type="domain" description="DUF2089" evidence="2">
    <location>
        <begin position="44"/>
        <end position="88"/>
    </location>
</feature>
<dbReference type="STRING" id="644966.Tmar_1445"/>
<dbReference type="Pfam" id="PF09862">
    <property type="entry name" value="DUF2089"/>
    <property type="match status" value="1"/>
</dbReference>
<sequence length="160" mass="17399">MTAPFEVPARCPNCGSVLEVREVVCGACDTQIRAHYHLSPFDLLDPEQRRFALLFLRAAGNLREMERLLGVSYPTVRKKLDEIIEALGGPAATSEPDAGSSGSGTPAGPRQAILERVRRGELSVDEALALLGRLESGDEEPRPDGARRSPGHREREEARG</sequence>
<dbReference type="eggNOG" id="COG3877">
    <property type="taxonomic scope" value="Bacteria"/>
</dbReference>
<dbReference type="OrthoDB" id="9797643at2"/>
<dbReference type="RefSeq" id="WP_013495862.1">
    <property type="nucleotide sequence ID" value="NC_014831.1"/>
</dbReference>
<evidence type="ECO:0000313" key="4">
    <source>
        <dbReference type="EMBL" id="ADU51558.1"/>
    </source>
</evidence>
<dbReference type="EMBL" id="CP002344">
    <property type="protein sequence ID" value="ADU51558.1"/>
    <property type="molecule type" value="Genomic_DNA"/>
</dbReference>
<dbReference type="InterPro" id="IPR053957">
    <property type="entry name" value="DUF2089_Zn_ribbon"/>
</dbReference>
<evidence type="ECO:0008006" key="6">
    <source>
        <dbReference type="Google" id="ProtNLM"/>
    </source>
</evidence>
<feature type="region of interest" description="Disordered" evidence="1">
    <location>
        <begin position="87"/>
        <end position="118"/>
    </location>
</feature>
<dbReference type="HOGENOM" id="CLU_132137_0_0_9"/>